<dbReference type="AlphaFoldDB" id="A0AA38I6S2"/>
<organism evidence="2 3">
    <name type="scientific">Zophobas morio</name>
    <dbReference type="NCBI Taxonomy" id="2755281"/>
    <lineage>
        <taxon>Eukaryota</taxon>
        <taxon>Metazoa</taxon>
        <taxon>Ecdysozoa</taxon>
        <taxon>Arthropoda</taxon>
        <taxon>Hexapoda</taxon>
        <taxon>Insecta</taxon>
        <taxon>Pterygota</taxon>
        <taxon>Neoptera</taxon>
        <taxon>Endopterygota</taxon>
        <taxon>Coleoptera</taxon>
        <taxon>Polyphaga</taxon>
        <taxon>Cucujiformia</taxon>
        <taxon>Tenebrionidae</taxon>
        <taxon>Zophobas</taxon>
    </lineage>
</organism>
<evidence type="ECO:0000256" key="1">
    <source>
        <dbReference type="SAM" id="MobiDB-lite"/>
    </source>
</evidence>
<name>A0AA38I6S2_9CUCU</name>
<evidence type="ECO:0000313" key="3">
    <source>
        <dbReference type="Proteomes" id="UP001168821"/>
    </source>
</evidence>
<comment type="caution">
    <text evidence="2">The sequence shown here is derived from an EMBL/GenBank/DDBJ whole genome shotgun (WGS) entry which is preliminary data.</text>
</comment>
<keyword evidence="3" id="KW-1185">Reference proteome</keyword>
<dbReference type="Proteomes" id="UP001168821">
    <property type="component" value="Unassembled WGS sequence"/>
</dbReference>
<evidence type="ECO:0000313" key="2">
    <source>
        <dbReference type="EMBL" id="KAJ3648612.1"/>
    </source>
</evidence>
<proteinExistence type="predicted"/>
<reference evidence="2" key="1">
    <citation type="journal article" date="2023" name="G3 (Bethesda)">
        <title>Whole genome assemblies of Zophobas morio and Tenebrio molitor.</title>
        <authorList>
            <person name="Kaur S."/>
            <person name="Stinson S.A."/>
            <person name="diCenzo G.C."/>
        </authorList>
    </citation>
    <scope>NUCLEOTIDE SEQUENCE</scope>
    <source>
        <strain evidence="2">QUZm001</strain>
    </source>
</reference>
<gene>
    <name evidence="2" type="ORF">Zmor_020404</name>
</gene>
<protein>
    <submittedName>
        <fullName evidence="2">Uncharacterized protein</fullName>
    </submittedName>
</protein>
<accession>A0AA38I6S2</accession>
<feature type="region of interest" description="Disordered" evidence="1">
    <location>
        <begin position="68"/>
        <end position="97"/>
    </location>
</feature>
<dbReference type="EMBL" id="JALNTZ010000006">
    <property type="protein sequence ID" value="KAJ3648612.1"/>
    <property type="molecule type" value="Genomic_DNA"/>
</dbReference>
<sequence>MQQELFDLSSCSSYRLVAFVVGHSRTERSRQKLVKVRARNPAGALGGKISFGKLGVCNAGCDQRSAAERRRRAVGAPANGQGRVKGRGLKWRSPGPGARNFQRISRIYSRR</sequence>